<organism evidence="1 2">
    <name type="scientific">Desulfocurvibacter africanus PCS</name>
    <dbReference type="NCBI Taxonomy" id="1262666"/>
    <lineage>
        <taxon>Bacteria</taxon>
        <taxon>Pseudomonadati</taxon>
        <taxon>Thermodesulfobacteriota</taxon>
        <taxon>Desulfovibrionia</taxon>
        <taxon>Desulfovibrionales</taxon>
        <taxon>Desulfovibrionaceae</taxon>
        <taxon>Desulfocurvibacter</taxon>
    </lineage>
</organism>
<accession>M5Q038</accession>
<proteinExistence type="predicted"/>
<dbReference type="EMBL" id="AOSV01000030">
    <property type="protein sequence ID" value="EMG36371.1"/>
    <property type="molecule type" value="Genomic_DNA"/>
</dbReference>
<dbReference type="Proteomes" id="UP000011922">
    <property type="component" value="Unassembled WGS sequence"/>
</dbReference>
<name>M5Q038_DESAF</name>
<dbReference type="AlphaFoldDB" id="M5Q038"/>
<gene>
    <name evidence="1" type="ORF">PCS_02874</name>
</gene>
<reference evidence="1 2" key="1">
    <citation type="journal article" date="2013" name="Genome Announc.">
        <title>Draft Genome Sequence for Desulfovibrio africanus Strain PCS.</title>
        <authorList>
            <person name="Brown S.D."/>
            <person name="Utturkar S.M."/>
            <person name="Arkin A.P."/>
            <person name="Deutschbauer A.M."/>
            <person name="Elias D.A."/>
            <person name="Hazen T.C."/>
            <person name="Chakraborty R."/>
        </authorList>
    </citation>
    <scope>NUCLEOTIDE SEQUENCE [LARGE SCALE GENOMIC DNA]</scope>
    <source>
        <strain evidence="1 2">PCS</strain>
    </source>
</reference>
<dbReference type="RefSeq" id="WP_005988335.1">
    <property type="nucleotide sequence ID" value="NZ_AOSV01000030.1"/>
</dbReference>
<sequence length="69" mass="7777">MRVNIADFRQADSVYPFDITSSQVPAFIKAPRREMAAACLERTERHTISRRALPGMATLRPLIPIEHGV</sequence>
<evidence type="ECO:0000313" key="1">
    <source>
        <dbReference type="EMBL" id="EMG36371.1"/>
    </source>
</evidence>
<protein>
    <submittedName>
        <fullName evidence="1">Uncharacterized protein</fullName>
    </submittedName>
</protein>
<dbReference type="PATRIC" id="fig|1262666.3.peg.2908"/>
<comment type="caution">
    <text evidence="1">The sequence shown here is derived from an EMBL/GenBank/DDBJ whole genome shotgun (WGS) entry which is preliminary data.</text>
</comment>
<evidence type="ECO:0000313" key="2">
    <source>
        <dbReference type="Proteomes" id="UP000011922"/>
    </source>
</evidence>